<keyword evidence="4" id="KW-1185">Reference proteome</keyword>
<reference evidence="3 4" key="1">
    <citation type="submission" date="2020-08" db="EMBL/GenBank/DDBJ databases">
        <title>Genomic Encyclopedia of Type Strains, Phase IV (KMG-V): Genome sequencing to study the core and pangenomes of soil and plant-associated prokaryotes.</title>
        <authorList>
            <person name="Whitman W."/>
        </authorList>
    </citation>
    <scope>NUCLEOTIDE SEQUENCE [LARGE SCALE GENOMIC DNA]</scope>
    <source>
        <strain evidence="3 4">M8UP14</strain>
    </source>
</reference>
<protein>
    <submittedName>
        <fullName evidence="3">Putative membrane protein YphA (DoxX/SURF4 family)</fullName>
    </submittedName>
</protein>
<dbReference type="Proteomes" id="UP000540989">
    <property type="component" value="Unassembled WGS sequence"/>
</dbReference>
<dbReference type="EMBL" id="JACHIP010000022">
    <property type="protein sequence ID" value="MBB5060907.1"/>
    <property type="molecule type" value="Genomic_DNA"/>
</dbReference>
<evidence type="ECO:0000259" key="2">
    <source>
        <dbReference type="Pfam" id="PF04173"/>
    </source>
</evidence>
<feature type="transmembrane region" description="Helical" evidence="1">
    <location>
        <begin position="39"/>
        <end position="58"/>
    </location>
</feature>
<accession>A0A7W7ZJ65</accession>
<gene>
    <name evidence="3" type="ORF">HDF16_005643</name>
</gene>
<evidence type="ECO:0000313" key="4">
    <source>
        <dbReference type="Proteomes" id="UP000540989"/>
    </source>
</evidence>
<feature type="transmembrane region" description="Helical" evidence="1">
    <location>
        <begin position="12"/>
        <end position="33"/>
    </location>
</feature>
<dbReference type="Pfam" id="PF04173">
    <property type="entry name" value="DoxD"/>
    <property type="match status" value="1"/>
</dbReference>
<sequence length="137" mass="14599">MFSAYPDGWPGVGLFLLRGAGGSVLVVQGITLYQQERALGPMVLAVIVVTIVVGILLCLGFLTRFAMAVGALGTIGSMFYWLPFPRSGLFETRSTEILALVIAAAIASVGPGAFSVDARLFGRREVIIPKSRDDPHF</sequence>
<keyword evidence="1" id="KW-0472">Membrane</keyword>
<feature type="transmembrane region" description="Helical" evidence="1">
    <location>
        <begin position="97"/>
        <end position="116"/>
    </location>
</feature>
<keyword evidence="1" id="KW-1133">Transmembrane helix</keyword>
<evidence type="ECO:0000313" key="3">
    <source>
        <dbReference type="EMBL" id="MBB5060907.1"/>
    </source>
</evidence>
<feature type="domain" description="TQO small subunit DoxD" evidence="2">
    <location>
        <begin position="43"/>
        <end position="121"/>
    </location>
</feature>
<proteinExistence type="predicted"/>
<dbReference type="AlphaFoldDB" id="A0A7W7ZJ65"/>
<keyword evidence="1" id="KW-0812">Transmembrane</keyword>
<feature type="transmembrane region" description="Helical" evidence="1">
    <location>
        <begin position="65"/>
        <end position="82"/>
    </location>
</feature>
<name>A0A7W7ZJ65_9BACT</name>
<organism evidence="3 4">
    <name type="scientific">Granulicella aggregans</name>
    <dbReference type="NCBI Taxonomy" id="474949"/>
    <lineage>
        <taxon>Bacteria</taxon>
        <taxon>Pseudomonadati</taxon>
        <taxon>Acidobacteriota</taxon>
        <taxon>Terriglobia</taxon>
        <taxon>Terriglobales</taxon>
        <taxon>Acidobacteriaceae</taxon>
        <taxon>Granulicella</taxon>
    </lineage>
</organism>
<dbReference type="InterPro" id="IPR007301">
    <property type="entry name" value="DoxD"/>
</dbReference>
<evidence type="ECO:0000256" key="1">
    <source>
        <dbReference type="SAM" id="Phobius"/>
    </source>
</evidence>
<comment type="caution">
    <text evidence="3">The sequence shown here is derived from an EMBL/GenBank/DDBJ whole genome shotgun (WGS) entry which is preliminary data.</text>
</comment>